<proteinExistence type="inferred from homology"/>
<keyword evidence="8" id="KW-1185">Reference proteome</keyword>
<evidence type="ECO:0000256" key="2">
    <source>
        <dbReference type="ARBA" id="ARBA00022679"/>
    </source>
</evidence>
<dbReference type="GO" id="GO:0005524">
    <property type="term" value="F:ATP binding"/>
    <property type="evidence" value="ECO:0007669"/>
    <property type="project" value="UniProtKB-KW"/>
</dbReference>
<dbReference type="InterPro" id="IPR051409">
    <property type="entry name" value="Atypical_kinase_ADCK"/>
</dbReference>
<sequence>MADNTHPDTSAVPSTRLGRAARMGGLGGTLLGSVVAGGAQSLLSGRKPRLSDLVLTPANARRITDELSKMRGAAMKLGQLLSMDTGDVLPPELSDIFARLRAQAHHMPPAQLKTVLIRNWGPDFLRSFRKFDVRPIAAASIGQVHRATTKDGRDLAIKVQYPGIRHSIDSDIRNLGSVMKVSGLLPKGIDIDALLEDARQQLHEEADYSQEARAMTAYADALSDDPRFVVPRPAPDLSTQDILAMDFIDSVPIEAMATAPQNIRDRIAQDLITLTCRELFVLGTMQTDPNFANFRYQPETDRTVLLDFGATRHFPNQRIAEYRQLLSAALSGDRAKLHAAALNANYLTPDTADHHATRVLDLMETATAPLSSDQPFDFATSPLARQMTEAAQDFAKDRSFAVVPPTDTLFLHRKIAGLYLLAARLGAKLPLRPILTSGLALSAPSATAAATPIQSPDAQSPQGSCTRGQTSYGSPQTK</sequence>
<evidence type="ECO:0000313" key="8">
    <source>
        <dbReference type="Proteomes" id="UP000236752"/>
    </source>
</evidence>
<evidence type="ECO:0000259" key="6">
    <source>
        <dbReference type="Pfam" id="PF03109"/>
    </source>
</evidence>
<dbReference type="EMBL" id="FNUZ01000005">
    <property type="protein sequence ID" value="SEG49943.1"/>
    <property type="molecule type" value="Genomic_DNA"/>
</dbReference>
<evidence type="ECO:0000313" key="7">
    <source>
        <dbReference type="EMBL" id="SEG49943.1"/>
    </source>
</evidence>
<feature type="compositionally biased region" description="Polar residues" evidence="5">
    <location>
        <begin position="453"/>
        <end position="478"/>
    </location>
</feature>
<dbReference type="GO" id="GO:0016301">
    <property type="term" value="F:kinase activity"/>
    <property type="evidence" value="ECO:0007669"/>
    <property type="project" value="UniProtKB-KW"/>
</dbReference>
<dbReference type="RefSeq" id="WP_234994787.1">
    <property type="nucleotide sequence ID" value="NZ_FNUZ01000005.1"/>
</dbReference>
<evidence type="ECO:0000256" key="4">
    <source>
        <dbReference type="ARBA" id="ARBA00022840"/>
    </source>
</evidence>
<accession>A0A1H6AMH9</accession>
<dbReference type="AlphaFoldDB" id="A0A1H6AMH9"/>
<keyword evidence="7" id="KW-0418">Kinase</keyword>
<dbReference type="CDD" id="cd13970">
    <property type="entry name" value="ABC1_ADCK3"/>
    <property type="match status" value="1"/>
</dbReference>
<name>A0A1H6AMH9_9RHOB</name>
<keyword evidence="7" id="KW-0830">Ubiquinone</keyword>
<dbReference type="Pfam" id="PF03109">
    <property type="entry name" value="ABC1"/>
    <property type="match status" value="1"/>
</dbReference>
<dbReference type="Proteomes" id="UP000236752">
    <property type="component" value="Unassembled WGS sequence"/>
</dbReference>
<reference evidence="7 8" key="1">
    <citation type="submission" date="2016-10" db="EMBL/GenBank/DDBJ databases">
        <authorList>
            <person name="de Groot N.N."/>
        </authorList>
    </citation>
    <scope>NUCLEOTIDE SEQUENCE [LARGE SCALE GENOMIC DNA]</scope>
    <source>
        <strain evidence="7 8">DSM 26915</strain>
    </source>
</reference>
<dbReference type="SUPFAM" id="SSF56112">
    <property type="entry name" value="Protein kinase-like (PK-like)"/>
    <property type="match status" value="1"/>
</dbReference>
<evidence type="ECO:0000256" key="5">
    <source>
        <dbReference type="SAM" id="MobiDB-lite"/>
    </source>
</evidence>
<feature type="domain" description="ABC1 atypical kinase-like" evidence="6">
    <location>
        <begin position="100"/>
        <end position="338"/>
    </location>
</feature>
<protein>
    <submittedName>
        <fullName evidence="7">Predicted unusual protein kinase regulating ubiquinone biosynthesis, AarF/ABC1/UbiB family</fullName>
    </submittedName>
</protein>
<dbReference type="InterPro" id="IPR034646">
    <property type="entry name" value="ADCK3_dom"/>
</dbReference>
<keyword evidence="2" id="KW-0808">Transferase</keyword>
<keyword evidence="3" id="KW-0547">Nucleotide-binding</keyword>
<organism evidence="7 8">
    <name type="scientific">Thalassococcus halodurans</name>
    <dbReference type="NCBI Taxonomy" id="373675"/>
    <lineage>
        <taxon>Bacteria</taxon>
        <taxon>Pseudomonadati</taxon>
        <taxon>Pseudomonadota</taxon>
        <taxon>Alphaproteobacteria</taxon>
        <taxon>Rhodobacterales</taxon>
        <taxon>Roseobacteraceae</taxon>
        <taxon>Thalassococcus</taxon>
    </lineage>
</organism>
<comment type="similarity">
    <text evidence="1">Belongs to the protein kinase superfamily. ADCK protein kinase family.</text>
</comment>
<dbReference type="InterPro" id="IPR004147">
    <property type="entry name" value="ABC1_dom"/>
</dbReference>
<keyword evidence="4" id="KW-0067">ATP-binding</keyword>
<dbReference type="GO" id="GO:0006744">
    <property type="term" value="P:ubiquinone biosynthetic process"/>
    <property type="evidence" value="ECO:0007669"/>
    <property type="project" value="TreeGrafter"/>
</dbReference>
<evidence type="ECO:0000256" key="1">
    <source>
        <dbReference type="ARBA" id="ARBA00009670"/>
    </source>
</evidence>
<dbReference type="PANTHER" id="PTHR43851:SF3">
    <property type="entry name" value="COENZYME Q8"/>
    <property type="match status" value="1"/>
</dbReference>
<dbReference type="PANTHER" id="PTHR43851">
    <property type="match status" value="1"/>
</dbReference>
<dbReference type="InterPro" id="IPR011009">
    <property type="entry name" value="Kinase-like_dom_sf"/>
</dbReference>
<evidence type="ECO:0000256" key="3">
    <source>
        <dbReference type="ARBA" id="ARBA00022741"/>
    </source>
</evidence>
<feature type="region of interest" description="Disordered" evidence="5">
    <location>
        <begin position="446"/>
        <end position="478"/>
    </location>
</feature>
<gene>
    <name evidence="7" type="ORF">SAMN04488045_3047</name>
</gene>